<evidence type="ECO:0000256" key="2">
    <source>
        <dbReference type="ARBA" id="ARBA00012438"/>
    </source>
</evidence>
<dbReference type="EMBL" id="QGGL01000011">
    <property type="protein sequence ID" value="PWK11220.1"/>
    <property type="molecule type" value="Genomic_DNA"/>
</dbReference>
<evidence type="ECO:0000256" key="5">
    <source>
        <dbReference type="ARBA" id="ARBA00022741"/>
    </source>
</evidence>
<dbReference type="GO" id="GO:0005524">
    <property type="term" value="F:ATP binding"/>
    <property type="evidence" value="ECO:0007669"/>
    <property type="project" value="UniProtKB-KW"/>
</dbReference>
<comment type="caution">
    <text evidence="11">The sequence shown here is derived from an EMBL/GenBank/DDBJ whole genome shotgun (WGS) entry which is preliminary data.</text>
</comment>
<reference evidence="11 12" key="1">
    <citation type="submission" date="2018-05" db="EMBL/GenBank/DDBJ databases">
        <title>Genomic Encyclopedia of Type Strains, Phase IV (KMG-IV): sequencing the most valuable type-strain genomes for metagenomic binning, comparative biology and taxonomic classification.</title>
        <authorList>
            <person name="Goeker M."/>
        </authorList>
    </citation>
    <scope>NUCLEOTIDE SEQUENCE [LARGE SCALE GENOMIC DNA]</scope>
    <source>
        <strain evidence="11 12">DSM 18773</strain>
    </source>
</reference>
<evidence type="ECO:0000313" key="11">
    <source>
        <dbReference type="EMBL" id="PWK11220.1"/>
    </source>
</evidence>
<dbReference type="SMART" id="SM00091">
    <property type="entry name" value="PAS"/>
    <property type="match status" value="2"/>
</dbReference>
<dbReference type="InterPro" id="IPR003594">
    <property type="entry name" value="HATPase_dom"/>
</dbReference>
<evidence type="ECO:0000256" key="1">
    <source>
        <dbReference type="ARBA" id="ARBA00000085"/>
    </source>
</evidence>
<evidence type="ECO:0000313" key="12">
    <source>
        <dbReference type="Proteomes" id="UP000245634"/>
    </source>
</evidence>
<dbReference type="Pfam" id="PF02518">
    <property type="entry name" value="HATPase_c"/>
    <property type="match status" value="1"/>
</dbReference>
<dbReference type="InterPro" id="IPR004358">
    <property type="entry name" value="Sig_transdc_His_kin-like_C"/>
</dbReference>
<sequence length="610" mass="67959">MKFQAAGCEWLDIQGILTEEEYDPFQAHLLELLGDLLGALDKGTAVELDALLAPYEKLAHEQGYQLAERGLALEDVLRLGQFVRNQLLGDLFTPAMSGSEDPARKRLLDASAALTRYTDQLVLGFHQQEQESFRRRSVYQRNRVLDALPVTVVIYDQDGTCEFANKKCLIDNQQTLGQVQGKHRLEVASLHNANPDPELAWQRVLNGERVRQRIESYGEGGLTLNEKDMVPLRDEQGEISNVIVVTYSSISEKERLYNMQKQFSFVLDSMNSGLLILNSDCCVSGFNQKAQEIFGLQPEKVIGTTLSDLYATYVMEAEPDLLVKLQTLVDEGQPLHGIHKTFQMCDRTLSLRLDGNPILNASGESVGYILIVEDMTELQAMREAMMRNEKFALIGQFAAGIAHEIRNPLTTVFGFLQLFASGSVKHENFADLTRTLLIPELERANIILSDFLMVSKPTAPQRSVVDTAQFFEDVVRLIESEAHLRGVMLQIDTVDFLPPLKVDVQQMKQVFLNLCKNAFDVTPPGGCLRLTAKPQVQGAQVRFDVIDQGPGIQADDLSKIFDPFFTTKEHGTGLGLPISHRIVEGHGGRLKVRSAQGVGTTFTILIPIGE</sequence>
<dbReference type="InterPro" id="IPR036097">
    <property type="entry name" value="HisK_dim/P_sf"/>
</dbReference>
<keyword evidence="7" id="KW-0067">ATP-binding</keyword>
<dbReference type="NCBIfam" id="TIGR00229">
    <property type="entry name" value="sensory_box"/>
    <property type="match status" value="1"/>
</dbReference>
<dbReference type="InterPro" id="IPR003661">
    <property type="entry name" value="HisK_dim/P_dom"/>
</dbReference>
<dbReference type="CDD" id="cd00082">
    <property type="entry name" value="HisKA"/>
    <property type="match status" value="1"/>
</dbReference>
<evidence type="ECO:0000256" key="4">
    <source>
        <dbReference type="ARBA" id="ARBA00022679"/>
    </source>
</evidence>
<feature type="domain" description="PAS" evidence="10">
    <location>
        <begin position="259"/>
        <end position="332"/>
    </location>
</feature>
<dbReference type="InterPro" id="IPR005467">
    <property type="entry name" value="His_kinase_dom"/>
</dbReference>
<evidence type="ECO:0000256" key="6">
    <source>
        <dbReference type="ARBA" id="ARBA00022777"/>
    </source>
</evidence>
<dbReference type="Gene3D" id="3.30.565.10">
    <property type="entry name" value="Histidine kinase-like ATPase, C-terminal domain"/>
    <property type="match status" value="1"/>
</dbReference>
<dbReference type="RefSeq" id="WP_109689786.1">
    <property type="nucleotide sequence ID" value="NZ_QGGL01000011.1"/>
</dbReference>
<dbReference type="Gene3D" id="1.10.287.130">
    <property type="match status" value="1"/>
</dbReference>
<keyword evidence="6" id="KW-0418">Kinase</keyword>
<organism evidence="11 12">
    <name type="scientific">Tumebacillus permanentifrigoris</name>
    <dbReference type="NCBI Taxonomy" id="378543"/>
    <lineage>
        <taxon>Bacteria</taxon>
        <taxon>Bacillati</taxon>
        <taxon>Bacillota</taxon>
        <taxon>Bacilli</taxon>
        <taxon>Bacillales</taxon>
        <taxon>Alicyclobacillaceae</taxon>
        <taxon>Tumebacillus</taxon>
    </lineage>
</organism>
<keyword evidence="4" id="KW-0808">Transferase</keyword>
<dbReference type="Pfam" id="PF00512">
    <property type="entry name" value="HisKA"/>
    <property type="match status" value="1"/>
</dbReference>
<dbReference type="InterPro" id="IPR000014">
    <property type="entry name" value="PAS"/>
</dbReference>
<gene>
    <name evidence="11" type="ORF">C7459_11113</name>
</gene>
<dbReference type="OrthoDB" id="9815750at2"/>
<evidence type="ECO:0000259" key="10">
    <source>
        <dbReference type="PROSITE" id="PS50112"/>
    </source>
</evidence>
<evidence type="ECO:0000256" key="3">
    <source>
        <dbReference type="ARBA" id="ARBA00022553"/>
    </source>
</evidence>
<dbReference type="Gene3D" id="3.30.450.20">
    <property type="entry name" value="PAS domain"/>
    <property type="match status" value="2"/>
</dbReference>
<dbReference type="PANTHER" id="PTHR43065">
    <property type="entry name" value="SENSOR HISTIDINE KINASE"/>
    <property type="match status" value="1"/>
</dbReference>
<dbReference type="SUPFAM" id="SSF55874">
    <property type="entry name" value="ATPase domain of HSP90 chaperone/DNA topoisomerase II/histidine kinase"/>
    <property type="match status" value="1"/>
</dbReference>
<dbReference type="GO" id="GO:0000155">
    <property type="term" value="F:phosphorelay sensor kinase activity"/>
    <property type="evidence" value="ECO:0007669"/>
    <property type="project" value="InterPro"/>
</dbReference>
<dbReference type="CDD" id="cd00130">
    <property type="entry name" value="PAS"/>
    <property type="match status" value="1"/>
</dbReference>
<keyword evidence="12" id="KW-1185">Reference proteome</keyword>
<dbReference type="CDD" id="cd00075">
    <property type="entry name" value="HATPase"/>
    <property type="match status" value="1"/>
</dbReference>
<dbReference type="PANTHER" id="PTHR43065:SF10">
    <property type="entry name" value="PEROXIDE STRESS-ACTIVATED HISTIDINE KINASE MAK3"/>
    <property type="match status" value="1"/>
</dbReference>
<dbReference type="InterPro" id="IPR013656">
    <property type="entry name" value="PAS_4"/>
</dbReference>
<dbReference type="SMART" id="SM00388">
    <property type="entry name" value="HisKA"/>
    <property type="match status" value="1"/>
</dbReference>
<dbReference type="SMART" id="SM00387">
    <property type="entry name" value="HATPase_c"/>
    <property type="match status" value="1"/>
</dbReference>
<evidence type="ECO:0000256" key="7">
    <source>
        <dbReference type="ARBA" id="ARBA00022840"/>
    </source>
</evidence>
<dbReference type="InterPro" id="IPR035965">
    <property type="entry name" value="PAS-like_dom_sf"/>
</dbReference>
<feature type="domain" description="Histidine kinase" evidence="9">
    <location>
        <begin position="400"/>
        <end position="610"/>
    </location>
</feature>
<evidence type="ECO:0000256" key="8">
    <source>
        <dbReference type="ARBA" id="ARBA00023012"/>
    </source>
</evidence>
<dbReference type="PROSITE" id="PS50112">
    <property type="entry name" value="PAS"/>
    <property type="match status" value="1"/>
</dbReference>
<protein>
    <recommendedName>
        <fullName evidence="2">histidine kinase</fullName>
        <ecNumber evidence="2">2.7.13.3</ecNumber>
    </recommendedName>
</protein>
<keyword evidence="8" id="KW-0902">Two-component regulatory system</keyword>
<dbReference type="GO" id="GO:0006355">
    <property type="term" value="P:regulation of DNA-templated transcription"/>
    <property type="evidence" value="ECO:0007669"/>
    <property type="project" value="InterPro"/>
</dbReference>
<dbReference type="SUPFAM" id="SSF47384">
    <property type="entry name" value="Homodimeric domain of signal transducing histidine kinase"/>
    <property type="match status" value="1"/>
</dbReference>
<keyword evidence="5" id="KW-0547">Nucleotide-binding</keyword>
<name>A0A316D8T9_9BACL</name>
<dbReference type="InterPro" id="IPR013767">
    <property type="entry name" value="PAS_fold"/>
</dbReference>
<dbReference type="Pfam" id="PF08448">
    <property type="entry name" value="PAS_4"/>
    <property type="match status" value="1"/>
</dbReference>
<dbReference type="SUPFAM" id="SSF55785">
    <property type="entry name" value="PYP-like sensor domain (PAS domain)"/>
    <property type="match status" value="2"/>
</dbReference>
<dbReference type="PRINTS" id="PR00344">
    <property type="entry name" value="BCTRLSENSOR"/>
</dbReference>
<keyword evidence="3" id="KW-0597">Phosphoprotein</keyword>
<dbReference type="PROSITE" id="PS50109">
    <property type="entry name" value="HIS_KIN"/>
    <property type="match status" value="1"/>
</dbReference>
<dbReference type="Pfam" id="PF00989">
    <property type="entry name" value="PAS"/>
    <property type="match status" value="1"/>
</dbReference>
<dbReference type="EC" id="2.7.13.3" evidence="2"/>
<comment type="catalytic activity">
    <reaction evidence="1">
        <text>ATP + protein L-histidine = ADP + protein N-phospho-L-histidine.</text>
        <dbReference type="EC" id="2.7.13.3"/>
    </reaction>
</comment>
<accession>A0A316D8T9</accession>
<dbReference type="Proteomes" id="UP000245634">
    <property type="component" value="Unassembled WGS sequence"/>
</dbReference>
<evidence type="ECO:0000259" key="9">
    <source>
        <dbReference type="PROSITE" id="PS50109"/>
    </source>
</evidence>
<dbReference type="AlphaFoldDB" id="A0A316D8T9"/>
<dbReference type="InterPro" id="IPR036890">
    <property type="entry name" value="HATPase_C_sf"/>
</dbReference>
<proteinExistence type="predicted"/>